<evidence type="ECO:0000313" key="2">
    <source>
        <dbReference type="Proteomes" id="UP000290347"/>
    </source>
</evidence>
<gene>
    <name evidence="1" type="ORF">MMC68T_00211</name>
</gene>
<name>A0AB38GE34_MYCMC</name>
<organism evidence="1 2">
    <name type="scientific">Mycoplasma mycoides subsp. capri</name>
    <dbReference type="NCBI Taxonomy" id="40477"/>
    <lineage>
        <taxon>Bacteria</taxon>
        <taxon>Bacillati</taxon>
        <taxon>Mycoplasmatota</taxon>
        <taxon>Mollicutes</taxon>
        <taxon>Mycoplasmataceae</taxon>
        <taxon>Mycoplasma</taxon>
    </lineage>
</organism>
<dbReference type="Proteomes" id="UP000290347">
    <property type="component" value="Chromosome"/>
</dbReference>
<evidence type="ECO:0000313" key="1">
    <source>
        <dbReference type="EMBL" id="SRX71501.1"/>
    </source>
</evidence>
<accession>A0AB38GE34</accession>
<sequence length="46" mass="5555">MFYDASAFEKDLSNWNVSKDPFQVNFAKYSSFENKKNLWPKFKNKD</sequence>
<proteinExistence type="predicted"/>
<dbReference type="EMBL" id="LS483515">
    <property type="protein sequence ID" value="SRX71501.1"/>
    <property type="molecule type" value="Genomic_DNA"/>
</dbReference>
<dbReference type="AlphaFoldDB" id="A0AB38GE34"/>
<protein>
    <submittedName>
        <fullName evidence="1">BspA family leucine-rich repeat surface protein</fullName>
    </submittedName>
</protein>
<reference evidence="1 2" key="1">
    <citation type="submission" date="2018-05" db="EMBL/GenBank/DDBJ databases">
        <authorList>
            <person name="Falquet L."/>
            <person name="Falquet L."/>
        </authorList>
    </citation>
    <scope>NUCLEOTIDE SEQUENCE [LARGE SCALE GENOMIC DNA]</scope>
    <source>
        <strain evidence="1 2">GM12</strain>
    </source>
</reference>